<sequence>MAKYITLVGFMFFSLTCGGGGSGGDSSSLGLILALGGVSTSSSSASTSQAQYNLVYNYNSVTVGTSFTIKVNVYTTGQNVEEDVYLSTDYTISDQDTFLQKITIDGSKTGEQSFSVTIPCGTSTSSYSYGYIGLKKKNASNSATIYAATSTSCDYVAFTTTLTTTTAGVGGTVNFNASVSSGKNSVTADVYIQNSYTSSAYTYTYKKAGSVTIQTSPSTQSFSVTIPSDSSLVAPTSAKVALYINQTGNSVMSGNTFSYTNTPPVNVSPSGTLSYQYFPIGTNNRIDYTSGSVLPARGITVQLLDSLDTVLSSTKTNNSGAYSFSSVSVSGTFKIRMVAELKSTSAPIMDITVRNATAGSTVGSIYTVSSSSVTASTCTSSCTVNVTATHPSSATNASNASGPFAILDVVKRGVDKVLTVDGSTTFPTLSIKTNSSTDGSYFTQSSSTCGTGVPNCIVLLGDEFSDPDHFDKAVIAHEFTHYLEGALSRSDSIGGAHSTNDHLEPRVAYGEGLGNAMGGIINDSKDYRDSTSSGGFSFDLETGTHTTKGFYSESSVQSVIWDLYDSSSDSKNSQTDSLSMTFAQIWAAVTSLKTVDSITHFHEFAKSLKAANSGSVADITAIMAMESIATDEASETNVSSVASAGGAASHTCTGGSSGYAYTPLIQSVTADTGDLTGLNSSQFCGLTSYANNKLFGSRFYKITPASSGTLSVAVTDTQTDQESIVVFLTRRGVTVSGSDISIPSASVGTITRTFSVTSGNIYILEIRTYNRCIQGLQSSGCYTNSGIGEYAVNINLP</sequence>
<keyword evidence="2" id="KW-1185">Reference proteome</keyword>
<evidence type="ECO:0000313" key="2">
    <source>
        <dbReference type="Proteomes" id="UP000297693"/>
    </source>
</evidence>
<organism evidence="1 2">
    <name type="scientific">Leptospira ognonensis</name>
    <dbReference type="NCBI Taxonomy" id="2484945"/>
    <lineage>
        <taxon>Bacteria</taxon>
        <taxon>Pseudomonadati</taxon>
        <taxon>Spirochaetota</taxon>
        <taxon>Spirochaetia</taxon>
        <taxon>Leptospirales</taxon>
        <taxon>Leptospiraceae</taxon>
        <taxon>Leptospira</taxon>
    </lineage>
</organism>
<reference evidence="1" key="1">
    <citation type="journal article" date="2019" name="PLoS Negl. Trop. Dis.">
        <title>Revisiting the worldwide diversity of Leptospira species in the environment.</title>
        <authorList>
            <person name="Vincent A.T."/>
            <person name="Schiettekatte O."/>
            <person name="Bourhy P."/>
            <person name="Veyrier F.J."/>
            <person name="Picardeau M."/>
        </authorList>
    </citation>
    <scope>NUCLEOTIDE SEQUENCE [LARGE SCALE GENOMIC DNA]</scope>
    <source>
        <strain evidence="1">201702476</strain>
    </source>
</reference>
<dbReference type="RefSeq" id="WP_135621855.1">
    <property type="nucleotide sequence ID" value="NZ_RQGD01000010.1"/>
</dbReference>
<proteinExistence type="predicted"/>
<dbReference type="EMBL" id="RQGD01000010">
    <property type="protein sequence ID" value="TGL62180.1"/>
    <property type="molecule type" value="Genomic_DNA"/>
</dbReference>
<accession>A0A4R9K9Q5</accession>
<comment type="caution">
    <text evidence="1">The sequence shown here is derived from an EMBL/GenBank/DDBJ whole genome shotgun (WGS) entry which is preliminary data.</text>
</comment>
<name>A0A4R9K9Q5_9LEPT</name>
<dbReference type="InterPro" id="IPR013783">
    <property type="entry name" value="Ig-like_fold"/>
</dbReference>
<dbReference type="SUPFAM" id="SSF117074">
    <property type="entry name" value="Hypothetical protein PA1324"/>
    <property type="match status" value="1"/>
</dbReference>
<protein>
    <submittedName>
        <fullName evidence="1">Uncharacterized protein</fullName>
    </submittedName>
</protein>
<gene>
    <name evidence="1" type="ORF">EHQ58_02960</name>
</gene>
<dbReference type="Proteomes" id="UP000297693">
    <property type="component" value="Unassembled WGS sequence"/>
</dbReference>
<dbReference type="OrthoDB" id="5699193at2"/>
<dbReference type="Gene3D" id="2.60.40.10">
    <property type="entry name" value="Immunoglobulins"/>
    <property type="match status" value="1"/>
</dbReference>
<dbReference type="AlphaFoldDB" id="A0A4R9K9Q5"/>
<evidence type="ECO:0000313" key="1">
    <source>
        <dbReference type="EMBL" id="TGL62180.1"/>
    </source>
</evidence>